<feature type="transmembrane region" description="Helical" evidence="1">
    <location>
        <begin position="104"/>
        <end position="129"/>
    </location>
</feature>
<gene>
    <name evidence="2" type="ORF">CGLAU_01570</name>
</gene>
<evidence type="ECO:0000313" key="3">
    <source>
        <dbReference type="Proteomes" id="UP000217209"/>
    </source>
</evidence>
<accession>A0A1Q2HTY0</accession>
<evidence type="ECO:0000313" key="2">
    <source>
        <dbReference type="EMBL" id="AQQ14305.1"/>
    </source>
</evidence>
<organism evidence="2 3">
    <name type="scientific">Corynebacterium glaucum</name>
    <dbReference type="NCBI Taxonomy" id="187491"/>
    <lineage>
        <taxon>Bacteria</taxon>
        <taxon>Bacillati</taxon>
        <taxon>Actinomycetota</taxon>
        <taxon>Actinomycetes</taxon>
        <taxon>Mycobacteriales</taxon>
        <taxon>Corynebacteriaceae</taxon>
        <taxon>Corynebacterium</taxon>
    </lineage>
</organism>
<keyword evidence="3" id="KW-1185">Reference proteome</keyword>
<dbReference type="AlphaFoldDB" id="A0A1Q2HTY0"/>
<evidence type="ECO:0000256" key="1">
    <source>
        <dbReference type="SAM" id="Phobius"/>
    </source>
</evidence>
<proteinExistence type="predicted"/>
<dbReference type="KEGG" id="cgv:CGLAU_01570"/>
<evidence type="ECO:0008006" key="4">
    <source>
        <dbReference type="Google" id="ProtNLM"/>
    </source>
</evidence>
<name>A0A1Q2HTY0_9CORY</name>
<reference evidence="2 3" key="1">
    <citation type="submission" date="2016-12" db="EMBL/GenBank/DDBJ databases">
        <authorList>
            <person name="Song W.-J."/>
            <person name="Kurnit D.M."/>
        </authorList>
    </citation>
    <scope>NUCLEOTIDE SEQUENCE [LARGE SCALE GENOMIC DNA]</scope>
    <source>
        <strain evidence="2 3">DSM 30827</strain>
    </source>
</reference>
<keyword evidence="1" id="KW-0812">Transmembrane</keyword>
<feature type="transmembrane region" description="Helical" evidence="1">
    <location>
        <begin position="12"/>
        <end position="31"/>
    </location>
</feature>
<dbReference type="Proteomes" id="UP000217209">
    <property type="component" value="Chromosome"/>
</dbReference>
<protein>
    <recommendedName>
        <fullName evidence="4">DUF3592 domain-containing protein</fullName>
    </recommendedName>
</protein>
<dbReference type="EMBL" id="CP019688">
    <property type="protein sequence ID" value="AQQ14305.1"/>
    <property type="molecule type" value="Genomic_DNA"/>
</dbReference>
<dbReference type="RefSeq" id="WP_232507148.1">
    <property type="nucleotide sequence ID" value="NZ_CALTZW010000011.1"/>
</dbReference>
<sequence length="135" mass="14473">MQVRRRLQQLVLALYTAALLGAVAMVLGPVINDAHIHADPGRGIATVLKVDQHRTAVEYEGEDGKLHAPRAGLLYPSGLGEGQRVWVTYAKSDPDLVKVEGRGWYLSLLPAGSVAVVATLIAAAGWFAVSRAKFM</sequence>
<keyword evidence="1" id="KW-0472">Membrane</keyword>
<keyword evidence="1" id="KW-1133">Transmembrane helix</keyword>